<dbReference type="AlphaFoldDB" id="A0A382ZMN6"/>
<gene>
    <name evidence="2" type="ORF">METZ01_LOCUS449537</name>
</gene>
<dbReference type="GO" id="GO:0022904">
    <property type="term" value="P:respiratory electron transport chain"/>
    <property type="evidence" value="ECO:0007669"/>
    <property type="project" value="TreeGrafter"/>
</dbReference>
<dbReference type="GO" id="GO:0051536">
    <property type="term" value="F:iron-sulfur cluster binding"/>
    <property type="evidence" value="ECO:0007669"/>
    <property type="project" value="InterPro"/>
</dbReference>
<dbReference type="GO" id="GO:0009060">
    <property type="term" value="P:aerobic respiration"/>
    <property type="evidence" value="ECO:0007669"/>
    <property type="project" value="TreeGrafter"/>
</dbReference>
<dbReference type="InterPro" id="IPR036010">
    <property type="entry name" value="2Fe-2S_ferredoxin-like_sf"/>
</dbReference>
<dbReference type="InterPro" id="IPR025192">
    <property type="entry name" value="Succ_DH/fum_Rdtase_N"/>
</dbReference>
<dbReference type="SUPFAM" id="SSF54292">
    <property type="entry name" value="2Fe-2S ferredoxin-like"/>
    <property type="match status" value="1"/>
</dbReference>
<dbReference type="InterPro" id="IPR012675">
    <property type="entry name" value="Beta-grasp_dom_sf"/>
</dbReference>
<dbReference type="InterPro" id="IPR050573">
    <property type="entry name" value="SDH/FRD_Iron-Sulfur"/>
</dbReference>
<dbReference type="InterPro" id="IPR029039">
    <property type="entry name" value="Flavoprotein-like_sf"/>
</dbReference>
<dbReference type="GO" id="GO:0009055">
    <property type="term" value="F:electron transfer activity"/>
    <property type="evidence" value="ECO:0007669"/>
    <property type="project" value="InterPro"/>
</dbReference>
<dbReference type="EMBL" id="UINC01185125">
    <property type="protein sequence ID" value="SVD96683.1"/>
    <property type="molecule type" value="Genomic_DNA"/>
</dbReference>
<dbReference type="Gene3D" id="3.40.50.360">
    <property type="match status" value="1"/>
</dbReference>
<feature type="non-terminal residue" evidence="2">
    <location>
        <position position="1"/>
    </location>
</feature>
<dbReference type="PANTHER" id="PTHR11921:SF29">
    <property type="entry name" value="SUCCINATE DEHYDROGENASE [UBIQUINONE] IRON-SULFUR SUBUNIT, MITOCHONDRIAL"/>
    <property type="match status" value="1"/>
</dbReference>
<dbReference type="PANTHER" id="PTHR11921">
    <property type="entry name" value="SUCCINATE DEHYDROGENASE IRON-SULFUR PROTEIN"/>
    <property type="match status" value="1"/>
</dbReference>
<dbReference type="Gene3D" id="3.10.20.30">
    <property type="match status" value="1"/>
</dbReference>
<accession>A0A382ZMN6</accession>
<dbReference type="SUPFAM" id="SSF52218">
    <property type="entry name" value="Flavoproteins"/>
    <property type="match status" value="1"/>
</dbReference>
<protein>
    <recommendedName>
        <fullName evidence="1">Succinate dehydogenase/fumarate reductase N-terminal domain-containing protein</fullName>
    </recommendedName>
</protein>
<evidence type="ECO:0000259" key="1">
    <source>
        <dbReference type="Pfam" id="PF13085"/>
    </source>
</evidence>
<feature type="non-terminal residue" evidence="2">
    <location>
        <position position="256"/>
    </location>
</feature>
<organism evidence="2">
    <name type="scientific">marine metagenome</name>
    <dbReference type="NCBI Taxonomy" id="408172"/>
    <lineage>
        <taxon>unclassified sequences</taxon>
        <taxon>metagenomes</taxon>
        <taxon>ecological metagenomes</taxon>
    </lineage>
</organism>
<evidence type="ECO:0000313" key="2">
    <source>
        <dbReference type="EMBL" id="SVD96683.1"/>
    </source>
</evidence>
<sequence length="256" mass="28095">LGDTSYEFFCQSGKEWDEVIEEMGGVRVYDRADCDVDFDPTYEKWVTPALASVASVDGNGIFNSELVQSFIERVDSKGAKSATEDLDTPLISRPPISITFEIFRYNPAIAESGKDTFECKMPGHFSILDALESIKSDIDPTLSFRRSGPLSGVIVNGAVVRADRTRLLDLVKLCGEVLNIEPLPGYEVVKDLVISTKNYDNHRARSKPWMVPATRSGINTSSGVSIGIMDSANATHLHTLGDIDSPQLLHSYSDTI</sequence>
<name>A0A382ZMN6_9ZZZZ</name>
<feature type="domain" description="Succinate dehydogenase/fumarate reductase N-terminal" evidence="1">
    <location>
        <begin position="99"/>
        <end position="198"/>
    </location>
</feature>
<proteinExistence type="predicted"/>
<dbReference type="Pfam" id="PF13085">
    <property type="entry name" value="Fer2_3"/>
    <property type="match status" value="1"/>
</dbReference>
<reference evidence="2" key="1">
    <citation type="submission" date="2018-05" db="EMBL/GenBank/DDBJ databases">
        <authorList>
            <person name="Lanie J.A."/>
            <person name="Ng W.-L."/>
            <person name="Kazmierczak K.M."/>
            <person name="Andrzejewski T.M."/>
            <person name="Davidsen T.M."/>
            <person name="Wayne K.J."/>
            <person name="Tettelin H."/>
            <person name="Glass J.I."/>
            <person name="Rusch D."/>
            <person name="Podicherti R."/>
            <person name="Tsui H.-C.T."/>
            <person name="Winkler M.E."/>
        </authorList>
    </citation>
    <scope>NUCLEOTIDE SEQUENCE</scope>
</reference>